<dbReference type="InterPro" id="IPR028096">
    <property type="entry name" value="EfeO_Cupredoxin"/>
</dbReference>
<evidence type="ECO:0000259" key="2">
    <source>
        <dbReference type="Pfam" id="PF13473"/>
    </source>
</evidence>
<organism evidence="3 4">
    <name type="scientific">Limosilactobacillus alvi</name>
    <dbReference type="NCBI Taxonomy" id="990412"/>
    <lineage>
        <taxon>Bacteria</taxon>
        <taxon>Bacillati</taxon>
        <taxon>Bacillota</taxon>
        <taxon>Bacilli</taxon>
        <taxon>Lactobacillales</taxon>
        <taxon>Lactobacillaceae</taxon>
        <taxon>Limosilactobacillus</taxon>
    </lineage>
</organism>
<dbReference type="Pfam" id="PF13473">
    <property type="entry name" value="Cupredoxin_1"/>
    <property type="match status" value="1"/>
</dbReference>
<evidence type="ECO:0000313" key="3">
    <source>
        <dbReference type="EMBL" id="MBM6754022.1"/>
    </source>
</evidence>
<keyword evidence="4" id="KW-1185">Reference proteome</keyword>
<dbReference type="SUPFAM" id="SSF49503">
    <property type="entry name" value="Cupredoxins"/>
    <property type="match status" value="1"/>
</dbReference>
<proteinExistence type="predicted"/>
<evidence type="ECO:0000313" key="4">
    <source>
        <dbReference type="Proteomes" id="UP000776629"/>
    </source>
</evidence>
<name>A0ABS2ENE3_9LACO</name>
<protein>
    <submittedName>
        <fullName evidence="3">Cupredoxin domain-containing protein</fullName>
    </submittedName>
</protein>
<keyword evidence="1" id="KW-0472">Membrane</keyword>
<dbReference type="RefSeq" id="WP_180870763.1">
    <property type="nucleotide sequence ID" value="NZ_JACJJQ010000015.1"/>
</dbReference>
<dbReference type="Gene3D" id="2.60.40.420">
    <property type="entry name" value="Cupredoxins - blue copper proteins"/>
    <property type="match status" value="1"/>
</dbReference>
<comment type="caution">
    <text evidence="3">The sequence shown here is derived from an EMBL/GenBank/DDBJ whole genome shotgun (WGS) entry which is preliminary data.</text>
</comment>
<feature type="transmembrane region" description="Helical" evidence="1">
    <location>
        <begin position="6"/>
        <end position="22"/>
    </location>
</feature>
<evidence type="ECO:0000256" key="1">
    <source>
        <dbReference type="SAM" id="Phobius"/>
    </source>
</evidence>
<keyword evidence="1" id="KW-0812">Transmembrane</keyword>
<sequence length="125" mass="13744">MAHGLAIGIGIILVAFILWWFFGKHQVSTAEATVVEGAKKQTADVLVDGGYKPEVVTLKQGVPATLKFTRKDPSTCLDRVVFPEWGINRPLPEGKTEEIKIDTSQAGEFEWACGMDMFHGKVIVK</sequence>
<dbReference type="Proteomes" id="UP000776629">
    <property type="component" value="Unassembled WGS sequence"/>
</dbReference>
<feature type="domain" description="EfeO-type cupredoxin-like" evidence="2">
    <location>
        <begin position="14"/>
        <end position="124"/>
    </location>
</feature>
<dbReference type="EMBL" id="JACJJQ010000015">
    <property type="protein sequence ID" value="MBM6754022.1"/>
    <property type="molecule type" value="Genomic_DNA"/>
</dbReference>
<keyword evidence="1" id="KW-1133">Transmembrane helix</keyword>
<dbReference type="InterPro" id="IPR008972">
    <property type="entry name" value="Cupredoxin"/>
</dbReference>
<reference evidence="3 4" key="1">
    <citation type="journal article" date="2021" name="Sci. Rep.">
        <title>The distribution of antibiotic resistance genes in chicken gut microbiota commensals.</title>
        <authorList>
            <person name="Juricova H."/>
            <person name="Matiasovicova J."/>
            <person name="Kubasova T."/>
            <person name="Cejkova D."/>
            <person name="Rychlik I."/>
        </authorList>
    </citation>
    <scope>NUCLEOTIDE SEQUENCE [LARGE SCALE GENOMIC DNA]</scope>
    <source>
        <strain evidence="3 4">An810</strain>
    </source>
</reference>
<gene>
    <name evidence="3" type="ORF">H5993_04500</name>
</gene>
<accession>A0ABS2ENE3</accession>